<dbReference type="GO" id="GO:0010411">
    <property type="term" value="P:xyloglucan metabolic process"/>
    <property type="evidence" value="ECO:0007669"/>
    <property type="project" value="TreeGrafter"/>
</dbReference>
<accession>A0A399EQ86</accession>
<dbReference type="PANTHER" id="PTHR43739">
    <property type="entry name" value="XYLOGLUCANASE (EUROFUNG)"/>
    <property type="match status" value="1"/>
</dbReference>
<dbReference type="AlphaFoldDB" id="A0A399EQ86"/>
<dbReference type="OrthoDB" id="9764804at2"/>
<dbReference type="Proteomes" id="UP000265715">
    <property type="component" value="Unassembled WGS sequence"/>
</dbReference>
<dbReference type="SUPFAM" id="SSF110296">
    <property type="entry name" value="Oligoxyloglucan reducing end-specific cellobiohydrolase"/>
    <property type="match status" value="1"/>
</dbReference>
<dbReference type="Gene3D" id="2.130.10.10">
    <property type="entry name" value="YVTN repeat-like/Quinoprotein amine dehydrogenase"/>
    <property type="match status" value="1"/>
</dbReference>
<proteinExistence type="predicted"/>
<name>A0A399EQ86_9DEIN</name>
<dbReference type="InterPro" id="IPR052025">
    <property type="entry name" value="Xyloglucanase_GH74"/>
</dbReference>
<keyword evidence="1" id="KW-0378">Hydrolase</keyword>
<dbReference type="RefSeq" id="WP_119314512.1">
    <property type="nucleotide sequence ID" value="NZ_QXDL01000042.1"/>
</dbReference>
<dbReference type="EC" id="3.2.1.-" evidence="1"/>
<dbReference type="CDD" id="cd15482">
    <property type="entry name" value="Sialidase_non-viral"/>
    <property type="match status" value="1"/>
</dbReference>
<organism evidence="1 2">
    <name type="scientific">Calidithermus terrae</name>
    <dbReference type="NCBI Taxonomy" id="1408545"/>
    <lineage>
        <taxon>Bacteria</taxon>
        <taxon>Thermotogati</taxon>
        <taxon>Deinococcota</taxon>
        <taxon>Deinococci</taxon>
        <taxon>Thermales</taxon>
        <taxon>Thermaceae</taxon>
        <taxon>Calidithermus</taxon>
    </lineage>
</organism>
<keyword evidence="1" id="KW-0326">Glycosidase</keyword>
<reference evidence="1 2" key="1">
    <citation type="submission" date="2018-08" db="EMBL/GenBank/DDBJ databases">
        <title>Meiothermus terrae DSM 26712 genome sequencing project.</title>
        <authorList>
            <person name="Da Costa M.S."/>
            <person name="Albuquerque L."/>
            <person name="Raposo P."/>
            <person name="Froufe H.J.C."/>
            <person name="Barroso C.S."/>
            <person name="Egas C."/>
        </authorList>
    </citation>
    <scope>NUCLEOTIDE SEQUENCE [LARGE SCALE GENOMIC DNA]</scope>
    <source>
        <strain evidence="1 2">DSM 26712</strain>
    </source>
</reference>
<dbReference type="PANTHER" id="PTHR43739:SF5">
    <property type="entry name" value="EXO-ALPHA-SIALIDASE"/>
    <property type="match status" value="1"/>
</dbReference>
<dbReference type="EMBL" id="QXDL01000042">
    <property type="protein sequence ID" value="RIH86817.1"/>
    <property type="molecule type" value="Genomic_DNA"/>
</dbReference>
<evidence type="ECO:0000313" key="1">
    <source>
        <dbReference type="EMBL" id="RIH86817.1"/>
    </source>
</evidence>
<protein>
    <submittedName>
        <fullName evidence="1">Xyloglucanase</fullName>
        <ecNumber evidence="1">3.2.1.-</ecNumber>
    </submittedName>
</protein>
<keyword evidence="2" id="KW-1185">Reference proteome</keyword>
<gene>
    <name evidence="1" type="ORF">Mterra_01357</name>
</gene>
<dbReference type="GO" id="GO:0016798">
    <property type="term" value="F:hydrolase activity, acting on glycosyl bonds"/>
    <property type="evidence" value="ECO:0007669"/>
    <property type="project" value="UniProtKB-KW"/>
</dbReference>
<dbReference type="InterPro" id="IPR015943">
    <property type="entry name" value="WD40/YVTN_repeat-like_dom_sf"/>
</dbReference>
<comment type="caution">
    <text evidence="1">The sequence shown here is derived from an EMBL/GenBank/DDBJ whole genome shotgun (WGS) entry which is preliminary data.</text>
</comment>
<sequence length="376" mass="41250">MGGTRLLVSTQKGLYVLSQGEDGWALGQPLRFGEIVNDAVADPRPGGRWVVATRTGHLGPTVVWSDDLGQSWRESRKPPAFQPGSGRSVDTVFWLTPGHPRQPGVWWAGTAPHGLFRSEDGGETWEELTPFSDYLAGLKGLEGYAGFLGETPGGAITHSILIDPRDPDHLYVGLSTGGVFESEDGGNSWAPLNQGLEADFLPPPAEGPYHLFGQDPHRVVMHPLEPDRLYQQNHCGVYRLDRREGLWHRVGRNLPPEVGDIGFGVAVHPTDPDTAYVFPMDGTSVWPRTCPEGRPAVYRTRDAGCTWEACREGMPERAWWTVFRQAFSVHPSDPPALFFGTTSGEVWGSLDGGERWSSLAAHLPRVLSVRPVGSYQ</sequence>
<evidence type="ECO:0000313" key="2">
    <source>
        <dbReference type="Proteomes" id="UP000265715"/>
    </source>
</evidence>